<evidence type="ECO:0000313" key="2">
    <source>
        <dbReference type="Proteomes" id="UP000597762"/>
    </source>
</evidence>
<evidence type="ECO:0000313" key="1">
    <source>
        <dbReference type="EMBL" id="CAE1319808.1"/>
    </source>
</evidence>
<organism evidence="1 2">
    <name type="scientific">Acanthosepion pharaonis</name>
    <name type="common">Pharaoh cuttlefish</name>
    <name type="synonym">Sepia pharaonis</name>
    <dbReference type="NCBI Taxonomy" id="158019"/>
    <lineage>
        <taxon>Eukaryota</taxon>
        <taxon>Metazoa</taxon>
        <taxon>Spiralia</taxon>
        <taxon>Lophotrochozoa</taxon>
        <taxon>Mollusca</taxon>
        <taxon>Cephalopoda</taxon>
        <taxon>Coleoidea</taxon>
        <taxon>Decapodiformes</taxon>
        <taxon>Sepiida</taxon>
        <taxon>Sepiina</taxon>
        <taxon>Sepiidae</taxon>
        <taxon>Acanthosepion</taxon>
    </lineage>
</organism>
<keyword evidence="2" id="KW-1185">Reference proteome</keyword>
<name>A0A812E8P0_ACAPH</name>
<gene>
    <name evidence="1" type="ORF">SPHA_70119</name>
</gene>
<dbReference type="AlphaFoldDB" id="A0A812E8P0"/>
<reference evidence="1" key="1">
    <citation type="submission" date="2021-01" db="EMBL/GenBank/DDBJ databases">
        <authorList>
            <person name="Li R."/>
            <person name="Bekaert M."/>
        </authorList>
    </citation>
    <scope>NUCLEOTIDE SEQUENCE</scope>
    <source>
        <strain evidence="1">Farmed</strain>
    </source>
</reference>
<dbReference type="EMBL" id="CAHIKZ030005126">
    <property type="protein sequence ID" value="CAE1319808.1"/>
    <property type="molecule type" value="Genomic_DNA"/>
</dbReference>
<sequence>MEGPSQLLRYMKSRLGKIPWLTPIKKLVAGPSPHHHNPNFGANVRKHSIDQLADAADRIFSQLDNQTTPVHSAEATGDHRSLKKQSRNCSAKTYALKWQTYAIHHRGTARVISIYRTSSRTANLYLYKTVVSYYFPINSASSGEFQDTCLSTNRIGPVVFLLLRHFNETCCFTVGDVLSRRLSLLKGHHVTIQLLRLNHRQKRRYVRGKLKRECDDGDESDWSARFSFFLSLSLSLSLYLSISLSI</sequence>
<dbReference type="Proteomes" id="UP000597762">
    <property type="component" value="Unassembled WGS sequence"/>
</dbReference>
<accession>A0A812E8P0</accession>
<proteinExistence type="predicted"/>
<dbReference type="OrthoDB" id="6260718at2759"/>
<protein>
    <submittedName>
        <fullName evidence="1">Uncharacterized protein</fullName>
    </submittedName>
</protein>
<comment type="caution">
    <text evidence="1">The sequence shown here is derived from an EMBL/GenBank/DDBJ whole genome shotgun (WGS) entry which is preliminary data.</text>
</comment>